<dbReference type="Pfam" id="PF03127">
    <property type="entry name" value="GAT"/>
    <property type="match status" value="1"/>
</dbReference>
<dbReference type="GO" id="GO:0043130">
    <property type="term" value="F:ubiquitin binding"/>
    <property type="evidence" value="ECO:0007669"/>
    <property type="project" value="InterPro"/>
</dbReference>
<organism evidence="3 4">
    <name type="scientific">Pholiota conissans</name>
    <dbReference type="NCBI Taxonomy" id="109636"/>
    <lineage>
        <taxon>Eukaryota</taxon>
        <taxon>Fungi</taxon>
        <taxon>Dikarya</taxon>
        <taxon>Basidiomycota</taxon>
        <taxon>Agaricomycotina</taxon>
        <taxon>Agaricomycetes</taxon>
        <taxon>Agaricomycetidae</taxon>
        <taxon>Agaricales</taxon>
        <taxon>Agaricineae</taxon>
        <taxon>Strophariaceae</taxon>
        <taxon>Pholiota</taxon>
    </lineage>
</organism>
<dbReference type="GO" id="GO:0035091">
    <property type="term" value="F:phosphatidylinositol binding"/>
    <property type="evidence" value="ECO:0007669"/>
    <property type="project" value="InterPro"/>
</dbReference>
<dbReference type="OrthoDB" id="2018246at2759"/>
<feature type="domain" description="GAT" evidence="2">
    <location>
        <begin position="4"/>
        <end position="56"/>
    </location>
</feature>
<dbReference type="Proteomes" id="UP000807469">
    <property type="component" value="Unassembled WGS sequence"/>
</dbReference>
<name>A0A9P5YYK4_9AGAR</name>
<protein>
    <recommendedName>
        <fullName evidence="2">GAT domain-containing protein</fullName>
    </recommendedName>
</protein>
<evidence type="ECO:0000259" key="2">
    <source>
        <dbReference type="Pfam" id="PF03127"/>
    </source>
</evidence>
<gene>
    <name evidence="3" type="ORF">BDN70DRAFT_923431</name>
</gene>
<proteinExistence type="predicted"/>
<keyword evidence="4" id="KW-1185">Reference proteome</keyword>
<evidence type="ECO:0000313" key="3">
    <source>
        <dbReference type="EMBL" id="KAF9476251.1"/>
    </source>
</evidence>
<reference evidence="3" key="1">
    <citation type="submission" date="2020-11" db="EMBL/GenBank/DDBJ databases">
        <authorList>
            <consortium name="DOE Joint Genome Institute"/>
            <person name="Ahrendt S."/>
            <person name="Riley R."/>
            <person name="Andreopoulos W."/>
            <person name="Labutti K."/>
            <person name="Pangilinan J."/>
            <person name="Ruiz-Duenas F.J."/>
            <person name="Barrasa J.M."/>
            <person name="Sanchez-Garcia M."/>
            <person name="Camarero S."/>
            <person name="Miyauchi S."/>
            <person name="Serrano A."/>
            <person name="Linde D."/>
            <person name="Babiker R."/>
            <person name="Drula E."/>
            <person name="Ayuso-Fernandez I."/>
            <person name="Pacheco R."/>
            <person name="Padilla G."/>
            <person name="Ferreira P."/>
            <person name="Barriuso J."/>
            <person name="Kellner H."/>
            <person name="Castanera R."/>
            <person name="Alfaro M."/>
            <person name="Ramirez L."/>
            <person name="Pisabarro A.G."/>
            <person name="Kuo A."/>
            <person name="Tritt A."/>
            <person name="Lipzen A."/>
            <person name="He G."/>
            <person name="Yan M."/>
            <person name="Ng V."/>
            <person name="Cullen D."/>
            <person name="Martin F."/>
            <person name="Rosso M.-N."/>
            <person name="Henrissat B."/>
            <person name="Hibbett D."/>
            <person name="Martinez A.T."/>
            <person name="Grigoriev I.V."/>
        </authorList>
    </citation>
    <scope>NUCLEOTIDE SEQUENCE</scope>
    <source>
        <strain evidence="3">CIRM-BRFM 674</strain>
    </source>
</reference>
<comment type="caution">
    <text evidence="3">The sequence shown here is derived from an EMBL/GenBank/DDBJ whole genome shotgun (WGS) entry which is preliminary data.</text>
</comment>
<dbReference type="EMBL" id="MU155301">
    <property type="protein sequence ID" value="KAF9476251.1"/>
    <property type="molecule type" value="Genomic_DNA"/>
</dbReference>
<dbReference type="SUPFAM" id="SSF89009">
    <property type="entry name" value="GAT-like domain"/>
    <property type="match status" value="1"/>
</dbReference>
<dbReference type="Gene3D" id="1.20.58.160">
    <property type="match status" value="1"/>
</dbReference>
<feature type="region of interest" description="Disordered" evidence="1">
    <location>
        <begin position="167"/>
        <end position="195"/>
    </location>
</feature>
<evidence type="ECO:0000313" key="4">
    <source>
        <dbReference type="Proteomes" id="UP000807469"/>
    </source>
</evidence>
<sequence length="195" mass="21332">MHMMSKVSSTLITARPKIQKWVSDSETEDPEFLDTSLQINDQIDRALARYGTFTKGEKTFASNPIPQQLSNNGIAMFLIDLDNESSTAAAPSDAHPSLATVAYDRLLAIAAHTAVAAIELPTKLLPHLRSNNSTRRVFRTVQLNVAAAPALDAVRDAARLDHPSWPLRVPHLSPHPPQAGTISGTATRPERRQWA</sequence>
<dbReference type="InterPro" id="IPR004152">
    <property type="entry name" value="GAT_dom"/>
</dbReference>
<accession>A0A9P5YYK4</accession>
<dbReference type="AlphaFoldDB" id="A0A9P5YYK4"/>
<dbReference type="InterPro" id="IPR038425">
    <property type="entry name" value="GAT_sf"/>
</dbReference>
<evidence type="ECO:0000256" key="1">
    <source>
        <dbReference type="SAM" id="MobiDB-lite"/>
    </source>
</evidence>